<dbReference type="KEGG" id="ndv:NDEV_1891"/>
<keyword evidence="3" id="KW-1185">Reference proteome</keyword>
<dbReference type="AlphaFoldDB" id="A0A128A5L7"/>
<gene>
    <name evidence="2" type="ORF">NDEV_1891</name>
</gene>
<organism evidence="2 3">
    <name type="scientific">Nitrosotalea devaniterrae</name>
    <dbReference type="NCBI Taxonomy" id="1078905"/>
    <lineage>
        <taxon>Archaea</taxon>
        <taxon>Nitrososphaerota</taxon>
        <taxon>Nitrososphaeria</taxon>
        <taxon>Nitrosotaleales</taxon>
        <taxon>Nitrosotaleaceae</taxon>
        <taxon>Nitrosotalea</taxon>
    </lineage>
</organism>
<evidence type="ECO:0000313" key="3">
    <source>
        <dbReference type="Proteomes" id="UP000196239"/>
    </source>
</evidence>
<dbReference type="Pfam" id="PF01828">
    <property type="entry name" value="Peptidase_A4"/>
    <property type="match status" value="1"/>
</dbReference>
<dbReference type="InterPro" id="IPR038656">
    <property type="entry name" value="Peptidase_G1_sf"/>
</dbReference>
<dbReference type="Proteomes" id="UP000196239">
    <property type="component" value="Chromosome 1"/>
</dbReference>
<dbReference type="SUPFAM" id="SSF49899">
    <property type="entry name" value="Concanavalin A-like lectins/glucanases"/>
    <property type="match status" value="1"/>
</dbReference>
<dbReference type="InterPro" id="IPR013320">
    <property type="entry name" value="ConA-like_dom_sf"/>
</dbReference>
<proteinExistence type="predicted"/>
<dbReference type="PROSITE" id="PS50835">
    <property type="entry name" value="IG_LIKE"/>
    <property type="match status" value="1"/>
</dbReference>
<sequence>MYYIPYNNMKIQNNKVKTTSVIVTALLIVLTVAIVLPNVNAVNDSLSSECSQKISDAMFTKGKLVDNNTAISLANRDQKTTSTLNTYHSNKVVVYEGWNIDKANCDVSLSEVNVGYILADSNGKIAKTMIVTLDPTMTKVVKVDLQEPKIYGTNQNWSGYELAGGSPPNTLTQAQVTYSIPAVSQPTTHNNYHCIPHTSPQTNGCDVAPWVGLEGALGGGTQSNPQLAQDGTDGVITCTGIGSCTTSYFLWYEVLPDSAFTCNNANIRSGDFITATVTNAGSSNYNLSIQDSTASYGCSTTNYHDSHMSTPIYADFIDERANTSSGPREIAKYGSNTMTGSITYGGSTFQITSGMVQSTDTMQNTNINGTWTNISLGSISSSAFTHTWSTSDGT</sequence>
<dbReference type="Gene3D" id="2.60.120.700">
    <property type="entry name" value="Peptidase G1"/>
    <property type="match status" value="1"/>
</dbReference>
<feature type="domain" description="Ig-like" evidence="1">
    <location>
        <begin position="209"/>
        <end position="309"/>
    </location>
</feature>
<dbReference type="EMBL" id="LN890280">
    <property type="protein sequence ID" value="CUR52653.1"/>
    <property type="molecule type" value="Genomic_DNA"/>
</dbReference>
<name>A0A128A5L7_9ARCH</name>
<evidence type="ECO:0000259" key="1">
    <source>
        <dbReference type="PROSITE" id="PS50835"/>
    </source>
</evidence>
<reference evidence="3" key="1">
    <citation type="submission" date="2015-10" db="EMBL/GenBank/DDBJ databases">
        <authorList>
            <person name="Lehtovirta-Morley L.E."/>
            <person name="Vieille C."/>
        </authorList>
    </citation>
    <scope>NUCLEOTIDE SEQUENCE [LARGE SCALE GENOMIC DNA]</scope>
</reference>
<dbReference type="GO" id="GO:0070007">
    <property type="term" value="F:glutamic-type endopeptidase activity"/>
    <property type="evidence" value="ECO:0007669"/>
    <property type="project" value="InterPro"/>
</dbReference>
<dbReference type="GO" id="GO:0006508">
    <property type="term" value="P:proteolysis"/>
    <property type="evidence" value="ECO:0007669"/>
    <property type="project" value="InterPro"/>
</dbReference>
<protein>
    <recommendedName>
        <fullName evidence="1">Ig-like domain-containing protein</fullName>
    </recommendedName>
</protein>
<dbReference type="InterPro" id="IPR007110">
    <property type="entry name" value="Ig-like_dom"/>
</dbReference>
<evidence type="ECO:0000313" key="2">
    <source>
        <dbReference type="EMBL" id="CUR52653.1"/>
    </source>
</evidence>
<accession>A0A128A5L7</accession>
<dbReference type="InterPro" id="IPR000250">
    <property type="entry name" value="Peptidase_G1"/>
</dbReference>